<dbReference type="InterPro" id="IPR036390">
    <property type="entry name" value="WH_DNA-bd_sf"/>
</dbReference>
<dbReference type="EMBL" id="CP004121">
    <property type="protein sequence ID" value="AGF56743.1"/>
    <property type="molecule type" value="Genomic_DNA"/>
</dbReference>
<dbReference type="InterPro" id="IPR023187">
    <property type="entry name" value="Tscrpt_reg_MarR-type_CS"/>
</dbReference>
<feature type="domain" description="HTH marR-type" evidence="4">
    <location>
        <begin position="1"/>
        <end position="133"/>
    </location>
</feature>
<reference evidence="5 6" key="1">
    <citation type="submission" date="2013-02" db="EMBL/GenBank/DDBJ databases">
        <title>Genome sequence of Clostridium saccharoperbutylacetonicum N1-4(HMT).</title>
        <authorList>
            <person name="Poehlein A."/>
            <person name="Daniel R."/>
        </authorList>
    </citation>
    <scope>NUCLEOTIDE SEQUENCE [LARGE SCALE GENOMIC DNA]</scope>
    <source>
        <strain evidence="6">N1-4(HMT)</strain>
    </source>
</reference>
<keyword evidence="6" id="KW-1185">Reference proteome</keyword>
<dbReference type="AlphaFoldDB" id="M1MKF0"/>
<dbReference type="eggNOG" id="COG1846">
    <property type="taxonomic scope" value="Bacteria"/>
</dbReference>
<dbReference type="Gene3D" id="1.10.10.10">
    <property type="entry name" value="Winged helix-like DNA-binding domain superfamily/Winged helix DNA-binding domain"/>
    <property type="match status" value="1"/>
</dbReference>
<evidence type="ECO:0000313" key="5">
    <source>
        <dbReference type="EMBL" id="AGF56743.1"/>
    </source>
</evidence>
<dbReference type="SUPFAM" id="SSF46785">
    <property type="entry name" value="Winged helix' DNA-binding domain"/>
    <property type="match status" value="1"/>
</dbReference>
<dbReference type="PROSITE" id="PS01117">
    <property type="entry name" value="HTH_MARR_1"/>
    <property type="match status" value="1"/>
</dbReference>
<dbReference type="RefSeq" id="WP_015393062.1">
    <property type="nucleotide sequence ID" value="NC_020291.1"/>
</dbReference>
<accession>M1MKF0</accession>
<organism evidence="5 6">
    <name type="scientific">Clostridium saccharoperbutylacetonicum N1-4(HMT)</name>
    <dbReference type="NCBI Taxonomy" id="931276"/>
    <lineage>
        <taxon>Bacteria</taxon>
        <taxon>Bacillati</taxon>
        <taxon>Bacillota</taxon>
        <taxon>Clostridia</taxon>
        <taxon>Eubacteriales</taxon>
        <taxon>Clostridiaceae</taxon>
        <taxon>Clostridium</taxon>
    </lineage>
</organism>
<dbReference type="OrthoDB" id="6462103at2"/>
<evidence type="ECO:0000256" key="3">
    <source>
        <dbReference type="ARBA" id="ARBA00023163"/>
    </source>
</evidence>
<keyword evidence="2" id="KW-0238">DNA-binding</keyword>
<keyword evidence="1" id="KW-0805">Transcription regulation</keyword>
<evidence type="ECO:0000259" key="4">
    <source>
        <dbReference type="PROSITE" id="PS50995"/>
    </source>
</evidence>
<gene>
    <name evidence="5" type="ORF">Cspa_c29820</name>
</gene>
<name>M1MKF0_9CLOT</name>
<evidence type="ECO:0000256" key="2">
    <source>
        <dbReference type="ARBA" id="ARBA00023125"/>
    </source>
</evidence>
<evidence type="ECO:0000313" key="6">
    <source>
        <dbReference type="Proteomes" id="UP000011728"/>
    </source>
</evidence>
<proteinExistence type="predicted"/>
<dbReference type="PATRIC" id="fig|931276.5.peg.2997"/>
<dbReference type="InterPro" id="IPR000835">
    <property type="entry name" value="HTH_MarR-typ"/>
</dbReference>
<evidence type="ECO:0000256" key="1">
    <source>
        <dbReference type="ARBA" id="ARBA00023015"/>
    </source>
</evidence>
<dbReference type="SMART" id="SM00347">
    <property type="entry name" value="HTH_MARR"/>
    <property type="match status" value="1"/>
</dbReference>
<dbReference type="GO" id="GO:0003700">
    <property type="term" value="F:DNA-binding transcription factor activity"/>
    <property type="evidence" value="ECO:0007669"/>
    <property type="project" value="InterPro"/>
</dbReference>
<dbReference type="GO" id="GO:0003677">
    <property type="term" value="F:DNA binding"/>
    <property type="evidence" value="ECO:0007669"/>
    <property type="project" value="UniProtKB-KW"/>
</dbReference>
<dbReference type="PANTHER" id="PTHR42756:SF2">
    <property type="entry name" value="MARR FAMILY REGULATORY PROTEIN"/>
    <property type="match status" value="1"/>
</dbReference>
<dbReference type="KEGG" id="csr:Cspa_c29820"/>
<dbReference type="PRINTS" id="PR00598">
    <property type="entry name" value="HTHMARR"/>
</dbReference>
<dbReference type="Proteomes" id="UP000011728">
    <property type="component" value="Chromosome"/>
</dbReference>
<dbReference type="PROSITE" id="PS50995">
    <property type="entry name" value="HTH_MARR_2"/>
    <property type="match status" value="1"/>
</dbReference>
<dbReference type="Pfam" id="PF01047">
    <property type="entry name" value="MarR"/>
    <property type="match status" value="1"/>
</dbReference>
<dbReference type="STRING" id="36745.CLSAP_27180"/>
<protein>
    <submittedName>
        <fullName evidence="5">Putative transcriptional regulator, MarR family</fullName>
    </submittedName>
</protein>
<dbReference type="PANTHER" id="PTHR42756">
    <property type="entry name" value="TRANSCRIPTIONAL REGULATOR, MARR"/>
    <property type="match status" value="1"/>
</dbReference>
<keyword evidence="3" id="KW-0804">Transcription</keyword>
<dbReference type="HOGENOM" id="CLU_083287_18_0_9"/>
<dbReference type="InterPro" id="IPR036388">
    <property type="entry name" value="WH-like_DNA-bd_sf"/>
</dbReference>
<sequence>MNNLSKFISVAHRRTQIFYKENLEKLELKSGQFIYIVCICETPGQTQDELSNKLIIDKSTVTKFLGQLEAEGYITKKINSFDRRAFNVFPTEKAIKIYPKIIEIQDRWHNFLLEGFSKIESDVFEKLMELVMENSITNSK</sequence>